<dbReference type="AlphaFoldDB" id="A0AAU7ZBP9"/>
<evidence type="ECO:0000256" key="1">
    <source>
        <dbReference type="SAM" id="SignalP"/>
    </source>
</evidence>
<proteinExistence type="predicted"/>
<feature type="signal peptide" evidence="1">
    <location>
        <begin position="1"/>
        <end position="21"/>
    </location>
</feature>
<dbReference type="EMBL" id="CP132932">
    <property type="protein sequence ID" value="XCB26385.1"/>
    <property type="molecule type" value="Genomic_DNA"/>
</dbReference>
<dbReference type="SUPFAM" id="SSF56281">
    <property type="entry name" value="Metallo-hydrolase/oxidoreductase"/>
    <property type="match status" value="1"/>
</dbReference>
<gene>
    <name evidence="2" type="ORF">RBB75_18460</name>
</gene>
<dbReference type="InterPro" id="IPR036866">
    <property type="entry name" value="RibonucZ/Hydroxyglut_hydro"/>
</dbReference>
<accession>A0AAU7ZBP9</accession>
<sequence length="520" mass="57725">MLKRNFVSSAILLLFAVRLYASDSAALTLIHAGLTAQGGEAKLRALRSVQWEANGYRNELEQSERPEGPYIVQMNELTEIHDLAAHRYLNRQVSSLYPVARFTNSVVVANYVAMRLVSSQGAAAPPQQTAQPGTPQQVQSAQERMALSPERLLLTALDAPDLHVAPDTTLQSISQNVVLFTFDGAPVTIYLNPYTHLPTAVDYSGPLAHSNFWNYLGDVTMRTSFSFWWLAKGGIHLPLQWNVEENGLPDSMFVISELKIDEPLDESELTIPDEVRKRYSPDSKSADLEARPLGIPGQPAKELKPGVVFVPGIWNTTFVRQDDGIVILEAPISSGYSVKVIAEARKRFPGIPVKAVITTSDSWPHLAGIREYVAEGVPIYALNLNRPILERVIAGKRTTKPDALERSPRQPEFHVVSGKTVLGAGPNRLEIYPIHGETSERQMMVYFPEHHLLYGSDPFQQNDDGSFFYPQTVGELMDAVAREHLVVNQFFMMHIGLTPWNDLPRVLVGAAMKDTPDGKL</sequence>
<reference evidence="2" key="1">
    <citation type="submission" date="2023-08" db="EMBL/GenBank/DDBJ databases">
        <authorList>
            <person name="Messyasz A."/>
            <person name="Mannisto M.K."/>
            <person name="Kerkhof L.J."/>
            <person name="Haggblom M."/>
        </authorList>
    </citation>
    <scope>NUCLEOTIDE SEQUENCE</scope>
    <source>
        <strain evidence="2">M8UP23</strain>
    </source>
</reference>
<organism evidence="2">
    <name type="scientific">Tunturiibacter empetritectus</name>
    <dbReference type="NCBI Taxonomy" id="3069691"/>
    <lineage>
        <taxon>Bacteria</taxon>
        <taxon>Pseudomonadati</taxon>
        <taxon>Acidobacteriota</taxon>
        <taxon>Terriglobia</taxon>
        <taxon>Terriglobales</taxon>
        <taxon>Acidobacteriaceae</taxon>
        <taxon>Tunturiibacter</taxon>
    </lineage>
</organism>
<reference evidence="2" key="2">
    <citation type="journal article" date="2024" name="Environ. Microbiol.">
        <title>Genome analysis and description of Tunturibacter gen. nov. expands the diversity of Terriglobia in tundra soils.</title>
        <authorList>
            <person name="Messyasz A."/>
            <person name="Mannisto M.K."/>
            <person name="Kerkhof L.J."/>
            <person name="Haggblom M.M."/>
        </authorList>
    </citation>
    <scope>NUCLEOTIDE SEQUENCE</scope>
    <source>
        <strain evidence="2">M8UP23</strain>
    </source>
</reference>
<dbReference type="RefSeq" id="WP_353068945.1">
    <property type="nucleotide sequence ID" value="NZ_CP132932.1"/>
</dbReference>
<name>A0AAU7ZBP9_9BACT</name>
<dbReference type="Gene3D" id="3.60.15.10">
    <property type="entry name" value="Ribonuclease Z/Hydroxyacylglutathione hydrolase-like"/>
    <property type="match status" value="1"/>
</dbReference>
<protein>
    <recommendedName>
        <fullName evidence="3">Metallo-beta-lactamase domain-containing protein</fullName>
    </recommendedName>
</protein>
<keyword evidence="1" id="KW-0732">Signal</keyword>
<evidence type="ECO:0000313" key="2">
    <source>
        <dbReference type="EMBL" id="XCB26385.1"/>
    </source>
</evidence>
<dbReference type="KEGG" id="temp:RBB75_18460"/>
<feature type="chain" id="PRO_5043403439" description="Metallo-beta-lactamase domain-containing protein" evidence="1">
    <location>
        <begin position="22"/>
        <end position="520"/>
    </location>
</feature>
<evidence type="ECO:0008006" key="3">
    <source>
        <dbReference type="Google" id="ProtNLM"/>
    </source>
</evidence>